<dbReference type="PANTHER" id="PTHR42755:SF1">
    <property type="entry name" value="3-DEOXY-D-MANNO-OCTULOSONIC ACID TRANSFERASE, MITOCHONDRIAL-RELATED"/>
    <property type="match status" value="1"/>
</dbReference>
<dbReference type="RefSeq" id="WP_115592699.1">
    <property type="nucleotide sequence ID" value="NZ_QRHA01000004.1"/>
</dbReference>
<evidence type="ECO:0000256" key="6">
    <source>
        <dbReference type="ARBA" id="ARBA00049183"/>
    </source>
</evidence>
<feature type="site" description="Transition state stabilizer" evidence="8">
    <location>
        <position position="224"/>
    </location>
</feature>
<evidence type="ECO:0000256" key="7">
    <source>
        <dbReference type="PIRSR" id="PIRSR639901-1"/>
    </source>
</evidence>
<dbReference type="Gene3D" id="3.40.50.11720">
    <property type="entry name" value="3-Deoxy-D-manno-octulosonic-acid transferase, N-terminal domain"/>
    <property type="match status" value="1"/>
</dbReference>
<dbReference type="NCBIfam" id="NF004388">
    <property type="entry name" value="PRK05749.1-4"/>
    <property type="match status" value="1"/>
</dbReference>
<proteinExistence type="inferred from homology"/>
<comment type="function">
    <text evidence="9">Involved in lipopolysaccharide (LPS) biosynthesis. Catalyzes the transfer of 3-deoxy-D-manno-octulosonate (Kdo) residue(s) from CMP-Kdo to lipid IV(A), the tetraacyldisaccharide-1,4'-bisphosphate precursor of lipid A.</text>
</comment>
<dbReference type="Gene3D" id="3.40.50.2000">
    <property type="entry name" value="Glycogen Phosphorylase B"/>
    <property type="match status" value="1"/>
</dbReference>
<organism evidence="11 12">
    <name type="scientific">Alteromonas aestuariivivens</name>
    <dbReference type="NCBI Taxonomy" id="1938339"/>
    <lineage>
        <taxon>Bacteria</taxon>
        <taxon>Pseudomonadati</taxon>
        <taxon>Pseudomonadota</taxon>
        <taxon>Gammaproteobacteria</taxon>
        <taxon>Alteromonadales</taxon>
        <taxon>Alteromonadaceae</taxon>
        <taxon>Alteromonas/Salinimonas group</taxon>
        <taxon>Alteromonas</taxon>
    </lineage>
</organism>
<evidence type="ECO:0000256" key="3">
    <source>
        <dbReference type="ARBA" id="ARBA00019077"/>
    </source>
</evidence>
<keyword evidence="12" id="KW-1185">Reference proteome</keyword>
<evidence type="ECO:0000256" key="1">
    <source>
        <dbReference type="ARBA" id="ARBA00004713"/>
    </source>
</evidence>
<dbReference type="FunFam" id="3.40.50.11720:FF:000001">
    <property type="entry name" value="3-deoxy-D-manno-octulosonic acid transferase"/>
    <property type="match status" value="1"/>
</dbReference>
<feature type="site" description="Transition state stabilizer" evidence="8">
    <location>
        <position position="146"/>
    </location>
</feature>
<dbReference type="UniPathway" id="UPA00958"/>
<comment type="similarity">
    <text evidence="9">Belongs to the glycosyltransferase group 1 family.</text>
</comment>
<keyword evidence="9" id="KW-0448">Lipopolysaccharide biosynthesis</keyword>
<dbReference type="InterPro" id="IPR007507">
    <property type="entry name" value="Glycos_transf_N"/>
</dbReference>
<dbReference type="Pfam" id="PF04413">
    <property type="entry name" value="Glycos_transf_N"/>
    <property type="match status" value="1"/>
</dbReference>
<dbReference type="AlphaFoldDB" id="A0A3D8M9T8"/>
<evidence type="ECO:0000313" key="12">
    <source>
        <dbReference type="Proteomes" id="UP000256561"/>
    </source>
</evidence>
<sequence length="435" mass="47908">MSQPQRPYSPSLTHTVTRWLYTCLLLLVVPLVAVSQLVSRSFYVKATNRNRLERFGLVPTAPQPNGYLFHCVSVGEVVAASCVIKRLRQEQPDIPITVTTTTATGSARVTDLFANQVHHCYLPYDLPMCMAGLLSRIRPRKVLITEVELWPNLIHACWKRNIPAVVINARMTERSAGRYHKLSALFVPMLKKLSHVCAQGQRDYDGYLYLGLEKSKLTLTNNIKFDQAAGISVNGQATGFLNLSRGQRPVLIGGSTHDPEEAALLDAAAKLRVHYPNLLLVLVPRHPQRFDTVAGLLVNQAVVFVRTSEVDHIHEDCQVVLVDEMGKLNQVYSVANMAFVGGSLADRGGHNALEPAAQALPILMGPHTYNNPIICEYLQEQGALTLVNSSDDIARICLQWLAQPEEAKRAGVAGLSVLQNNSGAVEKTLDVIRAC</sequence>
<evidence type="ECO:0000256" key="8">
    <source>
        <dbReference type="PIRSR" id="PIRSR639901-2"/>
    </source>
</evidence>
<evidence type="ECO:0000256" key="5">
    <source>
        <dbReference type="ARBA" id="ARBA00031445"/>
    </source>
</evidence>
<keyword evidence="9" id="KW-0472">Membrane</keyword>
<comment type="catalytic activity">
    <reaction evidence="6 9">
        <text>lipid IVA (E. coli) + CMP-3-deoxy-beta-D-manno-octulosonate = alpha-Kdo-(2-&gt;6)-lipid IVA (E. coli) + CMP + H(+)</text>
        <dbReference type="Rhea" id="RHEA:28066"/>
        <dbReference type="ChEBI" id="CHEBI:15378"/>
        <dbReference type="ChEBI" id="CHEBI:58603"/>
        <dbReference type="ChEBI" id="CHEBI:60364"/>
        <dbReference type="ChEBI" id="CHEBI:60377"/>
        <dbReference type="ChEBI" id="CHEBI:85987"/>
        <dbReference type="EC" id="2.4.99.12"/>
    </reaction>
</comment>
<keyword evidence="9" id="KW-1133">Transmembrane helix</keyword>
<evidence type="ECO:0000256" key="4">
    <source>
        <dbReference type="ARBA" id="ARBA00022679"/>
    </source>
</evidence>
<dbReference type="InterPro" id="IPR038107">
    <property type="entry name" value="Glycos_transf_N_sf"/>
</dbReference>
<reference evidence="12" key="1">
    <citation type="submission" date="2018-08" db="EMBL/GenBank/DDBJ databases">
        <authorList>
            <person name="Zhang J."/>
            <person name="Du Z.-J."/>
        </authorList>
    </citation>
    <scope>NUCLEOTIDE SEQUENCE [LARGE SCALE GENOMIC DNA]</scope>
    <source>
        <strain evidence="12">KCTC 52655</strain>
    </source>
</reference>
<evidence type="ECO:0000313" key="11">
    <source>
        <dbReference type="EMBL" id="RDV26746.1"/>
    </source>
</evidence>
<feature type="transmembrane region" description="Helical" evidence="9">
    <location>
        <begin position="19"/>
        <end position="39"/>
    </location>
</feature>
<dbReference type="SUPFAM" id="SSF53756">
    <property type="entry name" value="UDP-Glycosyltransferase/glycogen phosphorylase"/>
    <property type="match status" value="1"/>
</dbReference>
<dbReference type="PANTHER" id="PTHR42755">
    <property type="entry name" value="3-DEOXY-MANNO-OCTULOSONATE CYTIDYLYLTRANSFERASE"/>
    <property type="match status" value="1"/>
</dbReference>
<dbReference type="GO" id="GO:0009245">
    <property type="term" value="P:lipid A biosynthetic process"/>
    <property type="evidence" value="ECO:0007669"/>
    <property type="project" value="TreeGrafter"/>
</dbReference>
<comment type="pathway">
    <text evidence="1 9">Bacterial outer membrane biogenesis; LPS core biosynthesis.</text>
</comment>
<keyword evidence="9" id="KW-1003">Cell membrane</keyword>
<keyword evidence="4 9" id="KW-0808">Transferase</keyword>
<dbReference type="Proteomes" id="UP000256561">
    <property type="component" value="Unassembled WGS sequence"/>
</dbReference>
<evidence type="ECO:0000256" key="2">
    <source>
        <dbReference type="ARBA" id="ARBA00012621"/>
    </source>
</evidence>
<feature type="domain" description="3-deoxy-D-manno-octulosonic-acid transferase N-terminal" evidence="10">
    <location>
        <begin position="52"/>
        <end position="227"/>
    </location>
</feature>
<dbReference type="GO" id="GO:0043842">
    <property type="term" value="F:Kdo transferase activity"/>
    <property type="evidence" value="ECO:0007669"/>
    <property type="project" value="UniProtKB-EC"/>
</dbReference>
<comment type="subcellular location">
    <subcellularLocation>
        <location evidence="9">Cell membrane</location>
    </subcellularLocation>
</comment>
<evidence type="ECO:0000256" key="9">
    <source>
        <dbReference type="RuleBase" id="RU365103"/>
    </source>
</evidence>
<protein>
    <recommendedName>
        <fullName evidence="3 9">3-deoxy-D-manno-octulosonic acid transferase</fullName>
        <shortName evidence="9">Kdo transferase</shortName>
        <ecNumber evidence="2 9">2.4.99.12</ecNumber>
    </recommendedName>
    <alternativeName>
        <fullName evidence="5 9">Lipid IV(A) 3-deoxy-D-manno-octulosonic acid transferase</fullName>
    </alternativeName>
</protein>
<comment type="caution">
    <text evidence="11">The sequence shown here is derived from an EMBL/GenBank/DDBJ whole genome shotgun (WGS) entry which is preliminary data.</text>
</comment>
<dbReference type="EMBL" id="QRHA01000004">
    <property type="protein sequence ID" value="RDV26746.1"/>
    <property type="molecule type" value="Genomic_DNA"/>
</dbReference>
<keyword evidence="9" id="KW-0812">Transmembrane</keyword>
<dbReference type="OrthoDB" id="9789797at2"/>
<gene>
    <name evidence="11" type="ORF">DXV75_07095</name>
</gene>
<dbReference type="GO" id="GO:0005886">
    <property type="term" value="C:plasma membrane"/>
    <property type="evidence" value="ECO:0007669"/>
    <property type="project" value="UniProtKB-SubCell"/>
</dbReference>
<dbReference type="GO" id="GO:0009244">
    <property type="term" value="P:lipopolysaccharide core region biosynthetic process"/>
    <property type="evidence" value="ECO:0007669"/>
    <property type="project" value="UniProtKB-UniRule"/>
</dbReference>
<dbReference type="InterPro" id="IPR039901">
    <property type="entry name" value="Kdotransferase"/>
</dbReference>
<evidence type="ECO:0000259" key="10">
    <source>
        <dbReference type="Pfam" id="PF04413"/>
    </source>
</evidence>
<dbReference type="EC" id="2.4.99.12" evidence="2 9"/>
<accession>A0A3D8M9T8</accession>
<name>A0A3D8M9T8_9ALTE</name>
<feature type="active site" description="Proton acceptor" evidence="7">
    <location>
        <position position="76"/>
    </location>
</feature>